<keyword evidence="2" id="KW-1185">Reference proteome</keyword>
<name>A0ACC0PZT3_RHOML</name>
<dbReference type="EMBL" id="CM046388">
    <property type="protein sequence ID" value="KAI8570985.1"/>
    <property type="molecule type" value="Genomic_DNA"/>
</dbReference>
<sequence>MGKLSFGRVLDSLCLSNGSSSCFCTNSLENQDEYFETKPLVASEEKHLVRLKDVLAGPQTLAFQLKPKMVVLRVSMHCNGCARKVEKHISKIEGSEIDLPRMVEVHKVSYKFAAACGVGGNFLGAGVTSYQVDLETKMVVVTGDIVPLEVLESVSKVKNAELWTEDDEARQPPHSTLSP</sequence>
<protein>
    <submittedName>
        <fullName evidence="1">Uncharacterized protein</fullName>
    </submittedName>
</protein>
<dbReference type="Proteomes" id="UP001062846">
    <property type="component" value="Chromosome 1"/>
</dbReference>
<gene>
    <name evidence="1" type="ORF">RHMOL_Rhmol01G0081900</name>
</gene>
<evidence type="ECO:0000313" key="2">
    <source>
        <dbReference type="Proteomes" id="UP001062846"/>
    </source>
</evidence>
<evidence type="ECO:0000313" key="1">
    <source>
        <dbReference type="EMBL" id="KAI8570985.1"/>
    </source>
</evidence>
<reference evidence="1" key="1">
    <citation type="submission" date="2022-02" db="EMBL/GenBank/DDBJ databases">
        <title>Plant Genome Project.</title>
        <authorList>
            <person name="Zhang R.-G."/>
        </authorList>
    </citation>
    <scope>NUCLEOTIDE SEQUENCE</scope>
    <source>
        <strain evidence="1">AT1</strain>
    </source>
</reference>
<comment type="caution">
    <text evidence="1">The sequence shown here is derived from an EMBL/GenBank/DDBJ whole genome shotgun (WGS) entry which is preliminary data.</text>
</comment>
<organism evidence="1 2">
    <name type="scientific">Rhododendron molle</name>
    <name type="common">Chinese azalea</name>
    <name type="synonym">Azalea mollis</name>
    <dbReference type="NCBI Taxonomy" id="49168"/>
    <lineage>
        <taxon>Eukaryota</taxon>
        <taxon>Viridiplantae</taxon>
        <taxon>Streptophyta</taxon>
        <taxon>Embryophyta</taxon>
        <taxon>Tracheophyta</taxon>
        <taxon>Spermatophyta</taxon>
        <taxon>Magnoliopsida</taxon>
        <taxon>eudicotyledons</taxon>
        <taxon>Gunneridae</taxon>
        <taxon>Pentapetalae</taxon>
        <taxon>asterids</taxon>
        <taxon>Ericales</taxon>
        <taxon>Ericaceae</taxon>
        <taxon>Ericoideae</taxon>
        <taxon>Rhodoreae</taxon>
        <taxon>Rhododendron</taxon>
    </lineage>
</organism>
<accession>A0ACC0PZT3</accession>
<proteinExistence type="predicted"/>